<sequence length="102" mass="10851">MYEIRCEACGFEEAGMFVPSSLGMPEAKPVEVRIQLGGMAPTGKNLLALSKLHPKLGRLGPAELKALFLSGPVILLGALRKEEAERAQKAAINTGFVVLCAE</sequence>
<evidence type="ECO:0000313" key="1">
    <source>
        <dbReference type="EMBL" id="MEK8035063.1"/>
    </source>
</evidence>
<comment type="caution">
    <text evidence="1">The sequence shown here is derived from an EMBL/GenBank/DDBJ whole genome shotgun (WGS) entry which is preliminary data.</text>
</comment>
<accession>A0ABU9BYJ4</accession>
<name>A0ABU9BYJ4_9BURK</name>
<dbReference type="RefSeq" id="WP_341429497.1">
    <property type="nucleotide sequence ID" value="NZ_JBBUTG010000064.1"/>
</dbReference>
<dbReference type="Proteomes" id="UP001371218">
    <property type="component" value="Unassembled WGS sequence"/>
</dbReference>
<organism evidence="1 2">
    <name type="scientific">Ideonella lacteola</name>
    <dbReference type="NCBI Taxonomy" id="2984193"/>
    <lineage>
        <taxon>Bacteria</taxon>
        <taxon>Pseudomonadati</taxon>
        <taxon>Pseudomonadota</taxon>
        <taxon>Betaproteobacteria</taxon>
        <taxon>Burkholderiales</taxon>
        <taxon>Sphaerotilaceae</taxon>
        <taxon>Ideonella</taxon>
    </lineage>
</organism>
<keyword evidence="2" id="KW-1185">Reference proteome</keyword>
<evidence type="ECO:0000313" key="2">
    <source>
        <dbReference type="Proteomes" id="UP001371218"/>
    </source>
</evidence>
<reference evidence="1 2" key="1">
    <citation type="submission" date="2024-04" db="EMBL/GenBank/DDBJ databases">
        <title>Novel species of the genus Ideonella isolated from streams.</title>
        <authorList>
            <person name="Lu H."/>
        </authorList>
    </citation>
    <scope>NUCLEOTIDE SEQUENCE [LARGE SCALE GENOMIC DNA]</scope>
    <source>
        <strain evidence="1 2">DXS29W</strain>
    </source>
</reference>
<proteinExistence type="predicted"/>
<dbReference type="EMBL" id="JBBUTG010000064">
    <property type="protein sequence ID" value="MEK8035063.1"/>
    <property type="molecule type" value="Genomic_DNA"/>
</dbReference>
<gene>
    <name evidence="1" type="ORF">AACH06_29960</name>
</gene>
<protein>
    <submittedName>
        <fullName evidence="1">Uncharacterized protein</fullName>
    </submittedName>
</protein>